<evidence type="ECO:0008006" key="3">
    <source>
        <dbReference type="Google" id="ProtNLM"/>
    </source>
</evidence>
<evidence type="ECO:0000313" key="2">
    <source>
        <dbReference type="Proteomes" id="UP000265964"/>
    </source>
</evidence>
<sequence length="229" mass="25421">MTQNPITQILTPEVLEKYQGLIFDMDGTLLETVSAHGLAWEQTGKLYNKEFDVSIMHRLTGSSAKIIAAAMVEDAGLDPSLTEEVLQTKINIVDKLLYDAAKELPAFALARAYKGKKAMGIGTGSYRKFIDLLDRKFGLYQMFGREHIFGMEDVSKHKPDSETWLKVAASLNLKPEQALVFEDGTFGIQGALACGMDAFDVVNNKLYFAKDYKNLDEIKAALAQRKISS</sequence>
<dbReference type="InterPro" id="IPR006439">
    <property type="entry name" value="HAD-SF_hydro_IA"/>
</dbReference>
<proteinExistence type="predicted"/>
<dbReference type="InterPro" id="IPR023198">
    <property type="entry name" value="PGP-like_dom2"/>
</dbReference>
<organism evidence="1 2">
    <name type="scientific">Psittacicella gerlachiana</name>
    <dbReference type="NCBI Taxonomy" id="2028574"/>
    <lineage>
        <taxon>Bacteria</taxon>
        <taxon>Pseudomonadati</taxon>
        <taxon>Pseudomonadota</taxon>
        <taxon>Gammaproteobacteria</taxon>
        <taxon>Pasteurellales</taxon>
        <taxon>Psittacicellaceae</taxon>
        <taxon>Psittacicella</taxon>
    </lineage>
</organism>
<dbReference type="Gene3D" id="1.10.150.240">
    <property type="entry name" value="Putative phosphatase, domain 2"/>
    <property type="match status" value="1"/>
</dbReference>
<reference evidence="1 2" key="1">
    <citation type="submission" date="2017-08" db="EMBL/GenBank/DDBJ databases">
        <title>Reclassification of Bisgaard taxon 37 and 44.</title>
        <authorList>
            <person name="Christensen H."/>
        </authorList>
    </citation>
    <scope>NUCLEOTIDE SEQUENCE [LARGE SCALE GENOMIC DNA]</scope>
    <source>
        <strain evidence="1 2">EEAB3T1</strain>
    </source>
</reference>
<dbReference type="SFLD" id="SFLDS00003">
    <property type="entry name" value="Haloacid_Dehalogenase"/>
    <property type="match status" value="1"/>
</dbReference>
<dbReference type="RefSeq" id="WP_119534477.1">
    <property type="nucleotide sequence ID" value="NZ_NRJF01000067.1"/>
</dbReference>
<protein>
    <recommendedName>
        <fullName evidence="3">HAD superfamily hydrolase (TIGR01509 family)</fullName>
    </recommendedName>
</protein>
<dbReference type="AlphaFoldDB" id="A0A3A1YDI0"/>
<dbReference type="Gene3D" id="3.40.50.1000">
    <property type="entry name" value="HAD superfamily/HAD-like"/>
    <property type="match status" value="1"/>
</dbReference>
<dbReference type="EMBL" id="NRJF01000067">
    <property type="protein sequence ID" value="RIY36222.1"/>
    <property type="molecule type" value="Genomic_DNA"/>
</dbReference>
<dbReference type="OrthoDB" id="9782449at2"/>
<accession>A0A3A1YDI0</accession>
<gene>
    <name evidence="1" type="ORF">CKF59_02855</name>
</gene>
<dbReference type="PANTHER" id="PTHR43481:SF4">
    <property type="entry name" value="GLYCEROL-1-PHOSPHATE PHOSPHOHYDROLASE 1-RELATED"/>
    <property type="match status" value="1"/>
</dbReference>
<dbReference type="PANTHER" id="PTHR43481">
    <property type="entry name" value="FRUCTOSE-1-PHOSPHATE PHOSPHATASE"/>
    <property type="match status" value="1"/>
</dbReference>
<name>A0A3A1YDI0_9GAMM</name>
<dbReference type="InterPro" id="IPR036412">
    <property type="entry name" value="HAD-like_sf"/>
</dbReference>
<comment type="caution">
    <text evidence="1">The sequence shown here is derived from an EMBL/GenBank/DDBJ whole genome shotgun (WGS) entry which is preliminary data.</text>
</comment>
<dbReference type="Proteomes" id="UP000265964">
    <property type="component" value="Unassembled WGS sequence"/>
</dbReference>
<dbReference type="InterPro" id="IPR051806">
    <property type="entry name" value="HAD-like_SPP"/>
</dbReference>
<keyword evidence="2" id="KW-1185">Reference proteome</keyword>
<dbReference type="InterPro" id="IPR041492">
    <property type="entry name" value="HAD_2"/>
</dbReference>
<dbReference type="NCBIfam" id="TIGR01509">
    <property type="entry name" value="HAD-SF-IA-v3"/>
    <property type="match status" value="1"/>
</dbReference>
<dbReference type="InterPro" id="IPR023214">
    <property type="entry name" value="HAD_sf"/>
</dbReference>
<evidence type="ECO:0000313" key="1">
    <source>
        <dbReference type="EMBL" id="RIY36222.1"/>
    </source>
</evidence>
<dbReference type="SUPFAM" id="SSF56784">
    <property type="entry name" value="HAD-like"/>
    <property type="match status" value="1"/>
</dbReference>
<dbReference type="CDD" id="cd07505">
    <property type="entry name" value="HAD_BPGM-like"/>
    <property type="match status" value="1"/>
</dbReference>
<dbReference type="SFLD" id="SFLDG01129">
    <property type="entry name" value="C1.5:_HAD__Beta-PGM__Phosphata"/>
    <property type="match status" value="1"/>
</dbReference>
<dbReference type="GO" id="GO:0050308">
    <property type="term" value="F:sugar-phosphatase activity"/>
    <property type="evidence" value="ECO:0007669"/>
    <property type="project" value="TreeGrafter"/>
</dbReference>
<dbReference type="Pfam" id="PF13419">
    <property type="entry name" value="HAD_2"/>
    <property type="match status" value="1"/>
</dbReference>